<reference evidence="2 3" key="1">
    <citation type="submission" date="2018-04" db="EMBL/GenBank/DDBJ databases">
        <title>The genome of golden apple snail Pomacea canaliculata provides insight into stress tolerance and invasive adaptation.</title>
        <authorList>
            <person name="Liu C."/>
            <person name="Liu B."/>
            <person name="Ren Y."/>
            <person name="Zhang Y."/>
            <person name="Wang H."/>
            <person name="Li S."/>
            <person name="Jiang F."/>
            <person name="Yin L."/>
            <person name="Zhang G."/>
            <person name="Qian W."/>
            <person name="Fan W."/>
        </authorList>
    </citation>
    <scope>NUCLEOTIDE SEQUENCE [LARGE SCALE GENOMIC DNA]</scope>
    <source>
        <strain evidence="2">SZHN2017</strain>
        <tissue evidence="2">Muscle</tissue>
    </source>
</reference>
<keyword evidence="1" id="KW-1133">Transmembrane helix</keyword>
<keyword evidence="1" id="KW-0472">Membrane</keyword>
<sequence length="155" mass="16967">MSQTGASKELPVELGHTAEKSPSSLLCHPYWTLQCGDQREGHDSGSWPMTEHLGGETGDLNKTAVLPNSVGCMWLAWCCWACLACLLLFTRLAWLIAAKERHGTVTGGREADLDCPLCRSNGSIDQANSNGKQRVINLCQQCRQVNLILAPKLQF</sequence>
<proteinExistence type="predicted"/>
<dbReference type="AlphaFoldDB" id="A0A2T7NWQ0"/>
<evidence type="ECO:0000313" key="2">
    <source>
        <dbReference type="EMBL" id="PVD25594.1"/>
    </source>
</evidence>
<feature type="transmembrane region" description="Helical" evidence="1">
    <location>
        <begin position="74"/>
        <end position="94"/>
    </location>
</feature>
<evidence type="ECO:0008006" key="4">
    <source>
        <dbReference type="Google" id="ProtNLM"/>
    </source>
</evidence>
<organism evidence="2 3">
    <name type="scientific">Pomacea canaliculata</name>
    <name type="common">Golden apple snail</name>
    <dbReference type="NCBI Taxonomy" id="400727"/>
    <lineage>
        <taxon>Eukaryota</taxon>
        <taxon>Metazoa</taxon>
        <taxon>Spiralia</taxon>
        <taxon>Lophotrochozoa</taxon>
        <taxon>Mollusca</taxon>
        <taxon>Gastropoda</taxon>
        <taxon>Caenogastropoda</taxon>
        <taxon>Architaenioglossa</taxon>
        <taxon>Ampullarioidea</taxon>
        <taxon>Ampullariidae</taxon>
        <taxon>Pomacea</taxon>
    </lineage>
</organism>
<comment type="caution">
    <text evidence="2">The sequence shown here is derived from an EMBL/GenBank/DDBJ whole genome shotgun (WGS) entry which is preliminary data.</text>
</comment>
<keyword evidence="1" id="KW-0812">Transmembrane</keyword>
<protein>
    <recommendedName>
        <fullName evidence="4">LITAF domain-containing protein</fullName>
    </recommendedName>
</protein>
<evidence type="ECO:0000256" key="1">
    <source>
        <dbReference type="SAM" id="Phobius"/>
    </source>
</evidence>
<gene>
    <name evidence="2" type="ORF">C0Q70_13252</name>
</gene>
<dbReference type="EMBL" id="PZQS01000008">
    <property type="protein sequence ID" value="PVD25594.1"/>
    <property type="molecule type" value="Genomic_DNA"/>
</dbReference>
<keyword evidence="3" id="KW-1185">Reference proteome</keyword>
<accession>A0A2T7NWQ0</accession>
<name>A0A2T7NWQ0_POMCA</name>
<evidence type="ECO:0000313" key="3">
    <source>
        <dbReference type="Proteomes" id="UP000245119"/>
    </source>
</evidence>
<dbReference type="Proteomes" id="UP000245119">
    <property type="component" value="Linkage Group LG8"/>
</dbReference>